<dbReference type="eggNOG" id="ENOG502ZU1C">
    <property type="taxonomic scope" value="Bacteria"/>
</dbReference>
<dbReference type="KEGG" id="dni:HX89_01770"/>
<dbReference type="AlphaFoldDB" id="A0A075JF80"/>
<keyword evidence="2" id="KW-1185">Reference proteome</keyword>
<accession>A0A075JF80</accession>
<reference evidence="1 2" key="1">
    <citation type="submission" date="2014-07" db="EMBL/GenBank/DDBJ databases">
        <title>Genome Sequencing of Dermacoccus nishinomiyaensis.</title>
        <authorList>
            <person name="Hong K.W."/>
            <person name="Chan K.G."/>
        </authorList>
    </citation>
    <scope>NUCLEOTIDE SEQUENCE [LARGE SCALE GENOMIC DNA]</scope>
    <source>
        <strain evidence="1 2">M25</strain>
    </source>
</reference>
<dbReference type="RefSeq" id="WP_038566545.1">
    <property type="nucleotide sequence ID" value="NZ_CP008889.1"/>
</dbReference>
<proteinExistence type="predicted"/>
<protein>
    <submittedName>
        <fullName evidence="1">Uncharacterized protein</fullName>
    </submittedName>
</protein>
<dbReference type="GeneID" id="41839971"/>
<dbReference type="Proteomes" id="UP000027986">
    <property type="component" value="Chromosome"/>
</dbReference>
<dbReference type="OrthoDB" id="5149492at2"/>
<sequence>MAAHDSSWEIFRSELKHWMEMRRFTNKALAEAINADLPSSGLSAPVDEQIIKRWRHSTSPPLMTLKVIGRILGMSSDPTGRATYDPTHLPRVMGILDPAPENAELIEAAYRLQTVRAKIAEAQSTLTAITADEGAVNVVRAAAASGLGAAVLPVFEGPRGYPMHVSDRIDLRAQGAEATAPQPNQYPLVHDALHDAFAVRSRRAPRFADTSLQPNPDAYAAWAVQHVGCPRTSAVDRPHVGLPAIAITSVTTTPWPDDVGDIVAMVLGYGFTTTRELARELVSDPYAAEPLRADIHDNFLYAATPLCRVWTHHSAVVPPANDHAPFGDAQGRVTSQLLHFYVREDDASLRHAAEHPASRLDPVSPEELDAAVARTRATRAELDARFERVQDNPRIRRIDYAFTPEAEDRWALVFEMTLTILRRLDELGVRLDLTELHERLARTEPQVAPQVLRWLADHDAPFVESRHRTLH</sequence>
<evidence type="ECO:0000313" key="2">
    <source>
        <dbReference type="Proteomes" id="UP000027986"/>
    </source>
</evidence>
<organism evidence="1 2">
    <name type="scientific">Dermacoccus nishinomiyaensis</name>
    <dbReference type="NCBI Taxonomy" id="1274"/>
    <lineage>
        <taxon>Bacteria</taxon>
        <taxon>Bacillati</taxon>
        <taxon>Actinomycetota</taxon>
        <taxon>Actinomycetes</taxon>
        <taxon>Micrococcales</taxon>
        <taxon>Dermacoccaceae</taxon>
        <taxon>Dermacoccus</taxon>
    </lineage>
</organism>
<evidence type="ECO:0000313" key="1">
    <source>
        <dbReference type="EMBL" id="AIF39917.1"/>
    </source>
</evidence>
<dbReference type="EMBL" id="CP008889">
    <property type="protein sequence ID" value="AIF39917.1"/>
    <property type="molecule type" value="Genomic_DNA"/>
</dbReference>
<dbReference type="HOGENOM" id="CLU_588914_0_0_11"/>
<gene>
    <name evidence="1" type="ORF">HX89_01770</name>
</gene>
<name>A0A075JF80_9MICO</name>